<feature type="transmembrane region" description="Helical" evidence="5">
    <location>
        <begin position="12"/>
        <end position="31"/>
    </location>
</feature>
<evidence type="ECO:0000256" key="5">
    <source>
        <dbReference type="SAM" id="Phobius"/>
    </source>
</evidence>
<keyword evidence="4 5" id="KW-0472">Membrane</keyword>
<evidence type="ECO:0000256" key="2">
    <source>
        <dbReference type="ARBA" id="ARBA00022692"/>
    </source>
</evidence>
<dbReference type="EMBL" id="DQVW01000104">
    <property type="protein sequence ID" value="HIQ32878.1"/>
    <property type="molecule type" value="Genomic_DNA"/>
</dbReference>
<comment type="caution">
    <text evidence="6">The sequence shown here is derived from an EMBL/GenBank/DDBJ whole genome shotgun (WGS) entry which is preliminary data.</text>
</comment>
<feature type="transmembrane region" description="Helical" evidence="5">
    <location>
        <begin position="43"/>
        <end position="63"/>
    </location>
</feature>
<feature type="transmembrane region" description="Helical" evidence="5">
    <location>
        <begin position="69"/>
        <end position="89"/>
    </location>
</feature>
<evidence type="ECO:0000256" key="1">
    <source>
        <dbReference type="ARBA" id="ARBA00004141"/>
    </source>
</evidence>
<dbReference type="Proteomes" id="UP000623215">
    <property type="component" value="Unassembled WGS sequence"/>
</dbReference>
<protein>
    <recommendedName>
        <fullName evidence="8">DUF4870 domain-containing protein</fullName>
    </recommendedName>
</protein>
<evidence type="ECO:0000313" key="6">
    <source>
        <dbReference type="EMBL" id="HIQ32878.1"/>
    </source>
</evidence>
<keyword evidence="2 5" id="KW-0812">Transmembrane</keyword>
<accession>A0A832ZZA8</accession>
<dbReference type="Pfam" id="PF09685">
    <property type="entry name" value="MamF_MmsF"/>
    <property type="match status" value="1"/>
</dbReference>
<reference evidence="6" key="1">
    <citation type="journal article" date="2020" name="ISME J.">
        <title>Gammaproteobacteria mediating utilization of methyl-, sulfur- and petroleum organic compounds in deep ocean hydrothermal plumes.</title>
        <authorList>
            <person name="Zhou Z."/>
            <person name="Liu Y."/>
            <person name="Pan J."/>
            <person name="Cron B.R."/>
            <person name="Toner B.M."/>
            <person name="Anantharaman K."/>
            <person name="Breier J.A."/>
            <person name="Dick G.J."/>
            <person name="Li M."/>
        </authorList>
    </citation>
    <scope>NUCLEOTIDE SEQUENCE</scope>
    <source>
        <strain evidence="6">SZUA-1534</strain>
    </source>
</reference>
<dbReference type="InterPro" id="IPR019109">
    <property type="entry name" value="MamF_MmsF"/>
</dbReference>
<sequence length="112" mass="12724">MSKTKLGLEENIEGVLCYLLGEITGILFLLLERENDFVKFHAMQSIITFLSLKIITVILINIPYIGSPIALLISLVGTVLWILGMYNAYLGKRYKFPIFGDIAEELLRKFNI</sequence>
<dbReference type="GO" id="GO:0016020">
    <property type="term" value="C:membrane"/>
    <property type="evidence" value="ECO:0007669"/>
    <property type="project" value="UniProtKB-SubCell"/>
</dbReference>
<evidence type="ECO:0000256" key="4">
    <source>
        <dbReference type="ARBA" id="ARBA00023136"/>
    </source>
</evidence>
<organism evidence="6 7">
    <name type="scientific">Methanothermococcus okinawensis</name>
    <dbReference type="NCBI Taxonomy" id="155863"/>
    <lineage>
        <taxon>Archaea</taxon>
        <taxon>Methanobacteriati</taxon>
        <taxon>Methanobacteriota</taxon>
        <taxon>Methanomada group</taxon>
        <taxon>Methanococci</taxon>
        <taxon>Methanococcales</taxon>
        <taxon>Methanococcaceae</taxon>
        <taxon>Methanothermococcus</taxon>
    </lineage>
</organism>
<evidence type="ECO:0000256" key="3">
    <source>
        <dbReference type="ARBA" id="ARBA00022989"/>
    </source>
</evidence>
<dbReference type="AlphaFoldDB" id="A0A832ZZA8"/>
<proteinExistence type="predicted"/>
<evidence type="ECO:0000313" key="7">
    <source>
        <dbReference type="Proteomes" id="UP000623215"/>
    </source>
</evidence>
<gene>
    <name evidence="6" type="ORF">EYH55_05315</name>
</gene>
<comment type="subcellular location">
    <subcellularLocation>
        <location evidence="1">Membrane</location>
        <topology evidence="1">Multi-pass membrane protein</topology>
    </subcellularLocation>
</comment>
<dbReference type="PANTHER" id="PTHR36460">
    <property type="entry name" value="UPF0132 DOMAIN PROTEIN (AFU_ORTHOLOGUE AFUA_3G10255)"/>
    <property type="match status" value="1"/>
</dbReference>
<evidence type="ECO:0008006" key="8">
    <source>
        <dbReference type="Google" id="ProtNLM"/>
    </source>
</evidence>
<name>A0A832ZZA8_9EURY</name>
<dbReference type="PANTHER" id="PTHR36460:SF1">
    <property type="entry name" value="UPF0132 DOMAIN PROTEIN (AFU_ORTHOLOGUE AFUA_3G10255)"/>
    <property type="match status" value="1"/>
</dbReference>
<keyword evidence="3 5" id="KW-1133">Transmembrane helix</keyword>